<accession>A0A271LGR1</accession>
<dbReference type="OrthoDB" id="8421309at2"/>
<name>A0A271LGR1_9HYPH</name>
<keyword evidence="3" id="KW-1185">Reference proteome</keyword>
<dbReference type="AlphaFoldDB" id="A0A271LGR1"/>
<dbReference type="RefSeq" id="WP_095494483.1">
    <property type="nucleotide sequence ID" value="NZ_NPKJ01000060.1"/>
</dbReference>
<protein>
    <submittedName>
        <fullName evidence="2">Uncharacterized protein</fullName>
    </submittedName>
</protein>
<evidence type="ECO:0000256" key="1">
    <source>
        <dbReference type="SAM" id="MobiDB-lite"/>
    </source>
</evidence>
<dbReference type="EMBL" id="NPKJ01000060">
    <property type="protein sequence ID" value="PAQ07047.1"/>
    <property type="molecule type" value="Genomic_DNA"/>
</dbReference>
<comment type="caution">
    <text evidence="2">The sequence shown here is derived from an EMBL/GenBank/DDBJ whole genome shotgun (WGS) entry which is preliminary data.</text>
</comment>
<dbReference type="Proteomes" id="UP000216442">
    <property type="component" value="Unassembled WGS sequence"/>
</dbReference>
<feature type="region of interest" description="Disordered" evidence="1">
    <location>
        <begin position="163"/>
        <end position="183"/>
    </location>
</feature>
<gene>
    <name evidence="2" type="ORF">CIT26_21705</name>
</gene>
<evidence type="ECO:0000313" key="2">
    <source>
        <dbReference type="EMBL" id="PAQ07047.1"/>
    </source>
</evidence>
<proteinExistence type="predicted"/>
<sequence length="183" mass="20242">MKISYLAREWSPWRHESERIEMHLQKTARVVHRTAGRLRIKIPAARYQVAFFANLQRELLGAEGISSVTVNPTAASLVIVHDSSIDPLAACRGIPYLTVESTLYPLVVTNGRAEGMSGRELDLVFLLAKFLPLVFARHPAAQLAEVLAEPVLRAVVGTMMRPQSHRSSTVAHEQAEEPMPIAA</sequence>
<evidence type="ECO:0000313" key="3">
    <source>
        <dbReference type="Proteomes" id="UP000216442"/>
    </source>
</evidence>
<organism evidence="2 3">
    <name type="scientific">Mesorhizobium temperatum</name>
    <dbReference type="NCBI Taxonomy" id="241416"/>
    <lineage>
        <taxon>Bacteria</taxon>
        <taxon>Pseudomonadati</taxon>
        <taxon>Pseudomonadota</taxon>
        <taxon>Alphaproteobacteria</taxon>
        <taxon>Hyphomicrobiales</taxon>
        <taxon>Phyllobacteriaceae</taxon>
        <taxon>Mesorhizobium</taxon>
    </lineage>
</organism>
<reference evidence="2 3" key="1">
    <citation type="submission" date="2017-08" db="EMBL/GenBank/DDBJ databases">
        <title>Mesorhizobium wenxinae sp. nov., a novel rhizobial species isolated from root nodules of chickpea (Cicer arietinum L.).</title>
        <authorList>
            <person name="Zhang J."/>
        </authorList>
    </citation>
    <scope>NUCLEOTIDE SEQUENCE [LARGE SCALE GENOMIC DNA]</scope>
    <source>
        <strain evidence="2 3">SDW018</strain>
    </source>
</reference>